<accession>A0A4V3BXE8</accession>
<evidence type="ECO:0000313" key="2">
    <source>
        <dbReference type="EMBL" id="TDN98308.1"/>
    </source>
</evidence>
<dbReference type="EMBL" id="SNWI01000008">
    <property type="protein sequence ID" value="TDN98308.1"/>
    <property type="molecule type" value="Genomic_DNA"/>
</dbReference>
<feature type="chain" id="PRO_5020722027" evidence="1">
    <location>
        <begin position="20"/>
        <end position="195"/>
    </location>
</feature>
<name>A0A4V3BXE8_9BACT</name>
<proteinExistence type="predicted"/>
<evidence type="ECO:0000313" key="3">
    <source>
        <dbReference type="Proteomes" id="UP000294848"/>
    </source>
</evidence>
<sequence>MKKLLILSVLLGFVFYASSQNNTSVSLNYQYLHETGSHGIGAGFKTRIWKDFALLSDVNYFFKKYHGTFEDNFEKEYYSRYASLNLNIGYNLSLSENISLLPYAGLGIFYENINGYISSQGKNLSGVGAPSDIGAPYHVSIDDNLTAPLGNIGFLIEYYLSDQIFLTGGAKYQVDLYDGTYSSFPNLTVGIGYKL</sequence>
<organism evidence="2 3">
    <name type="scientific">Sunxiuqinia elliptica</name>
    <dbReference type="NCBI Taxonomy" id="655355"/>
    <lineage>
        <taxon>Bacteria</taxon>
        <taxon>Pseudomonadati</taxon>
        <taxon>Bacteroidota</taxon>
        <taxon>Bacteroidia</taxon>
        <taxon>Marinilabiliales</taxon>
        <taxon>Prolixibacteraceae</taxon>
        <taxon>Sunxiuqinia</taxon>
    </lineage>
</organism>
<dbReference type="SUPFAM" id="SSF103515">
    <property type="entry name" value="Autotransporter"/>
    <property type="match status" value="1"/>
</dbReference>
<comment type="caution">
    <text evidence="2">The sequence shown here is derived from an EMBL/GenBank/DDBJ whole genome shotgun (WGS) entry which is preliminary data.</text>
</comment>
<keyword evidence="1" id="KW-0732">Signal</keyword>
<dbReference type="AlphaFoldDB" id="A0A4V3BXE8"/>
<protein>
    <submittedName>
        <fullName evidence="2">Uncharacterized protein</fullName>
    </submittedName>
</protein>
<reference evidence="2 3" key="1">
    <citation type="submission" date="2019-03" db="EMBL/GenBank/DDBJ databases">
        <title>Freshwater and sediment microbial communities from various areas in North America, analyzing microbe dynamics in response to fracking.</title>
        <authorList>
            <person name="Lamendella R."/>
        </authorList>
    </citation>
    <scope>NUCLEOTIDE SEQUENCE [LARGE SCALE GENOMIC DNA]</scope>
    <source>
        <strain evidence="2 3">114D</strain>
    </source>
</reference>
<dbReference type="InterPro" id="IPR036709">
    <property type="entry name" value="Autotransporte_beta_dom_sf"/>
</dbReference>
<feature type="signal peptide" evidence="1">
    <location>
        <begin position="1"/>
        <end position="19"/>
    </location>
</feature>
<gene>
    <name evidence="2" type="ORF">DET52_10895</name>
</gene>
<dbReference type="RefSeq" id="WP_133466107.1">
    <property type="nucleotide sequence ID" value="NZ_SNWI01000008.1"/>
</dbReference>
<evidence type="ECO:0000256" key="1">
    <source>
        <dbReference type="SAM" id="SignalP"/>
    </source>
</evidence>
<dbReference type="Proteomes" id="UP000294848">
    <property type="component" value="Unassembled WGS sequence"/>
</dbReference>